<dbReference type="SUPFAM" id="SSF56601">
    <property type="entry name" value="beta-lactamase/transpeptidase-like"/>
    <property type="match status" value="1"/>
</dbReference>
<dbReference type="InterPro" id="IPR012338">
    <property type="entry name" value="Beta-lactam/transpept-like"/>
</dbReference>
<proteinExistence type="predicted"/>
<protein>
    <submittedName>
        <fullName evidence="3">Beta-lactamase-related domain-containing protein</fullName>
    </submittedName>
</protein>
<accession>A0A915EBZ8</accession>
<dbReference type="InterPro" id="IPR001466">
    <property type="entry name" value="Beta-lactam-related"/>
</dbReference>
<name>A0A915EBZ8_9BILA</name>
<reference evidence="3" key="1">
    <citation type="submission" date="2022-11" db="UniProtKB">
        <authorList>
            <consortium name="WormBaseParasite"/>
        </authorList>
    </citation>
    <scope>IDENTIFICATION</scope>
</reference>
<dbReference type="AlphaFoldDB" id="A0A915EBZ8"/>
<feature type="domain" description="Beta-lactamase-related" evidence="1">
    <location>
        <begin position="490"/>
        <end position="822"/>
    </location>
</feature>
<evidence type="ECO:0000313" key="3">
    <source>
        <dbReference type="WBParaSite" id="jg4241"/>
    </source>
</evidence>
<evidence type="ECO:0000259" key="1">
    <source>
        <dbReference type="Pfam" id="PF00144"/>
    </source>
</evidence>
<evidence type="ECO:0000313" key="2">
    <source>
        <dbReference type="Proteomes" id="UP000887574"/>
    </source>
</evidence>
<dbReference type="PANTHER" id="PTHR46825">
    <property type="entry name" value="D-ALANYL-D-ALANINE-CARBOXYPEPTIDASE/ENDOPEPTIDASE AMPH"/>
    <property type="match status" value="1"/>
</dbReference>
<dbReference type="WBParaSite" id="jg4241">
    <property type="protein sequence ID" value="jg4241"/>
    <property type="gene ID" value="jg4241"/>
</dbReference>
<dbReference type="PANTHER" id="PTHR46825:SF13">
    <property type="entry name" value="BETA-LACTAMASE-RELATED DOMAIN-CONTAINING PROTEIN"/>
    <property type="match status" value="1"/>
</dbReference>
<organism evidence="2 3">
    <name type="scientific">Ditylenchus dipsaci</name>
    <dbReference type="NCBI Taxonomy" id="166011"/>
    <lineage>
        <taxon>Eukaryota</taxon>
        <taxon>Metazoa</taxon>
        <taxon>Ecdysozoa</taxon>
        <taxon>Nematoda</taxon>
        <taxon>Chromadorea</taxon>
        <taxon>Rhabditida</taxon>
        <taxon>Tylenchina</taxon>
        <taxon>Tylenchomorpha</taxon>
        <taxon>Sphaerularioidea</taxon>
        <taxon>Anguinidae</taxon>
        <taxon>Anguininae</taxon>
        <taxon>Ditylenchus</taxon>
    </lineage>
</organism>
<dbReference type="Pfam" id="PF00144">
    <property type="entry name" value="Beta-lactamase"/>
    <property type="match status" value="1"/>
</dbReference>
<sequence length="843" mass="95646">MPFSLLVSAAQLFQHSSASNMAIDSLCLPDLPSPAKFKQFDKFSANSLTDTHPPIWQTVFPMVKPPQESTPLQTSHRLAGTKFRRHSSGHISAPPSTPSGPILAPCYETDGFSRAYSAPLSKQSPKFPIVGNAVAHKVTGPVTTNLALQVIHPSFPHEKDWVLTAGNESAVDNVLAVSLAYGGRLVSMGFFYDTYGDIQYYAVMHRFVGPVFLKPNPLTFAELLKMGQENEELDLALTQLCGQDDGDGKALFSTYWEKIPGVNFRIWFPGTAEADVQKNLFENEGYRLTSICGYTIKVIQPSIDHKKPPVYPLKKEQRRHSSSCLPGFHCSLTGSFENEARYVGVWQKPVPRTVPYEAHYGISLRECLNLDAKLTAKSYVATQFRVFSVGNEVICCAIWEYFPGRKHFIEIGENLRQMHRKHVASRSRLPRQISHYIDLTNRVKYVVLWSNLNSFRYPNPADIWADKTIPVNYLPGTRDQLQPAQLRFIAKRVERFMRELDIPGLSVAISRNEQLKFAAGFGYSNIRRKETVTPHHQFRIGSVSKPITAAAVMLLVEQRRIRLDQHVFGSQDSVFGHEFGRSHPYGKYLTEITIRNLLEHTSGGWNNIDSDPAWLEPDLTTPQLIELVLEKQPLIVKPGKAWIYSNFGYQLLGYIIERISGMTYEQFVKKHIWDKVNAPETQVARPSLSERARREVLYYMSGNKLGFNPYEMLPPERTGPWGGWIASPIEMLRIMAHLDGFHQKPDLLNEKSLKEWIVPTAASNETYGLGWSLNIMGFNGWQHDGRMPGSAAMLVRLDSGLEMAVVVNKEYSERDFFHELGYILHHIGNNCDWWKDTRIDLFQ</sequence>
<dbReference type="Proteomes" id="UP000887574">
    <property type="component" value="Unplaced"/>
</dbReference>
<dbReference type="Gene3D" id="3.40.710.10">
    <property type="entry name" value="DD-peptidase/beta-lactamase superfamily"/>
    <property type="match status" value="1"/>
</dbReference>
<dbReference type="InterPro" id="IPR050491">
    <property type="entry name" value="AmpC-like"/>
</dbReference>
<dbReference type="Pfam" id="PF17660">
    <property type="entry name" value="BTRD1"/>
    <property type="match status" value="1"/>
</dbReference>
<keyword evidence="2" id="KW-1185">Reference proteome</keyword>
<dbReference type="InterPro" id="IPR049511">
    <property type="entry name" value="PGH-like_rpt"/>
</dbReference>